<organism evidence="2 3">
    <name type="scientific">Ramazzottius varieornatus</name>
    <name type="common">Water bear</name>
    <name type="synonym">Tardigrade</name>
    <dbReference type="NCBI Taxonomy" id="947166"/>
    <lineage>
        <taxon>Eukaryota</taxon>
        <taxon>Metazoa</taxon>
        <taxon>Ecdysozoa</taxon>
        <taxon>Tardigrada</taxon>
        <taxon>Eutardigrada</taxon>
        <taxon>Parachela</taxon>
        <taxon>Hypsibioidea</taxon>
        <taxon>Ramazzottiidae</taxon>
        <taxon>Ramazzottius</taxon>
    </lineage>
</organism>
<keyword evidence="3" id="KW-1185">Reference proteome</keyword>
<reference evidence="2 3" key="1">
    <citation type="journal article" date="2016" name="Nat. Commun.">
        <title>Extremotolerant tardigrade genome and improved radiotolerance of human cultured cells by tardigrade-unique protein.</title>
        <authorList>
            <person name="Hashimoto T."/>
            <person name="Horikawa D.D."/>
            <person name="Saito Y."/>
            <person name="Kuwahara H."/>
            <person name="Kozuka-Hata H."/>
            <person name="Shin-I T."/>
            <person name="Minakuchi Y."/>
            <person name="Ohishi K."/>
            <person name="Motoyama A."/>
            <person name="Aizu T."/>
            <person name="Enomoto A."/>
            <person name="Kondo K."/>
            <person name="Tanaka S."/>
            <person name="Hara Y."/>
            <person name="Koshikawa S."/>
            <person name="Sagara H."/>
            <person name="Miura T."/>
            <person name="Yokobori S."/>
            <person name="Miyagawa K."/>
            <person name="Suzuki Y."/>
            <person name="Kubo T."/>
            <person name="Oyama M."/>
            <person name="Kohara Y."/>
            <person name="Fujiyama A."/>
            <person name="Arakawa K."/>
            <person name="Katayama T."/>
            <person name="Toyoda A."/>
            <person name="Kunieda T."/>
        </authorList>
    </citation>
    <scope>NUCLEOTIDE SEQUENCE [LARGE SCALE GENOMIC DNA]</scope>
    <source>
        <strain evidence="2 3">YOKOZUNA-1</strain>
    </source>
</reference>
<evidence type="ECO:0000313" key="3">
    <source>
        <dbReference type="Proteomes" id="UP000186922"/>
    </source>
</evidence>
<evidence type="ECO:0000313" key="2">
    <source>
        <dbReference type="EMBL" id="GAU95905.1"/>
    </source>
</evidence>
<dbReference type="AlphaFoldDB" id="A0A1D1V5A3"/>
<dbReference type="EMBL" id="BDGG01000003">
    <property type="protein sequence ID" value="GAU95905.1"/>
    <property type="molecule type" value="Genomic_DNA"/>
</dbReference>
<gene>
    <name evidence="2" type="primary">RvY_07436</name>
    <name evidence="2" type="synonym">RvY_07436.4</name>
    <name evidence="2" type="ORF">RvY_07436-4</name>
</gene>
<keyword evidence="1" id="KW-0472">Membrane</keyword>
<name>A0A1D1V5A3_RAMVA</name>
<proteinExistence type="predicted"/>
<feature type="transmembrane region" description="Helical" evidence="1">
    <location>
        <begin position="6"/>
        <end position="27"/>
    </location>
</feature>
<accession>A0A1D1V5A3</accession>
<protein>
    <submittedName>
        <fullName evidence="2">Uncharacterized protein</fullName>
    </submittedName>
</protein>
<evidence type="ECO:0000256" key="1">
    <source>
        <dbReference type="SAM" id="Phobius"/>
    </source>
</evidence>
<sequence>MDVAPSVTAAFFSAMVAISYVFSMLFLNQSHLILKSVFVIVSCVGVALVGYATTKDPLDPCQRLHRSDGCAWVLLLPLSSSGSLHQIFSQCRLEPSSLYRYRFLHRWRFFFPTGLCDSY</sequence>
<keyword evidence="1" id="KW-0812">Transmembrane</keyword>
<dbReference type="Proteomes" id="UP000186922">
    <property type="component" value="Unassembled WGS sequence"/>
</dbReference>
<comment type="caution">
    <text evidence="2">The sequence shown here is derived from an EMBL/GenBank/DDBJ whole genome shotgun (WGS) entry which is preliminary data.</text>
</comment>
<feature type="transmembrane region" description="Helical" evidence="1">
    <location>
        <begin position="32"/>
        <end position="52"/>
    </location>
</feature>
<keyword evidence="1" id="KW-1133">Transmembrane helix</keyword>